<protein>
    <submittedName>
        <fullName evidence="2">Uncharacterized protein</fullName>
    </submittedName>
</protein>
<sequence>MQTISTTVSCFLDLITNFRIPAFLFSKFYYNIFSFCFLCFINLCIDYYSLFL</sequence>
<dbReference type="EMBL" id="WOCE01000017">
    <property type="protein sequence ID" value="KAE9596139.1"/>
    <property type="molecule type" value="Genomic_DNA"/>
</dbReference>
<proteinExistence type="predicted"/>
<comment type="caution">
    <text evidence="2">The sequence shown here is derived from an EMBL/GenBank/DDBJ whole genome shotgun (WGS) entry which is preliminary data.</text>
</comment>
<gene>
    <name evidence="2" type="ORF">Lalb_Chr17g0346121</name>
</gene>
<keyword evidence="3" id="KW-1185">Reference proteome</keyword>
<accession>A0A6A4P8J5</accession>
<reference evidence="3" key="1">
    <citation type="journal article" date="2020" name="Nat. Commun.">
        <title>Genome sequence of the cluster root forming white lupin.</title>
        <authorList>
            <person name="Hufnagel B."/>
            <person name="Marques A."/>
            <person name="Soriano A."/>
            <person name="Marques L."/>
            <person name="Divol F."/>
            <person name="Doumas P."/>
            <person name="Sallet E."/>
            <person name="Mancinotti D."/>
            <person name="Carrere S."/>
            <person name="Marande W."/>
            <person name="Arribat S."/>
            <person name="Keller J."/>
            <person name="Huneau C."/>
            <person name="Blein T."/>
            <person name="Aime D."/>
            <person name="Laguerre M."/>
            <person name="Taylor J."/>
            <person name="Schubert V."/>
            <person name="Nelson M."/>
            <person name="Geu-Flores F."/>
            <person name="Crespi M."/>
            <person name="Gallardo-Guerrero K."/>
            <person name="Delaux P.-M."/>
            <person name="Salse J."/>
            <person name="Berges H."/>
            <person name="Guyot R."/>
            <person name="Gouzy J."/>
            <person name="Peret B."/>
        </authorList>
    </citation>
    <scope>NUCLEOTIDE SEQUENCE [LARGE SCALE GENOMIC DNA]</scope>
    <source>
        <strain evidence="3">cv. Amiga</strain>
    </source>
</reference>
<feature type="transmembrane region" description="Helical" evidence="1">
    <location>
        <begin position="28"/>
        <end position="50"/>
    </location>
</feature>
<evidence type="ECO:0000313" key="3">
    <source>
        <dbReference type="Proteomes" id="UP000447434"/>
    </source>
</evidence>
<dbReference type="Proteomes" id="UP000447434">
    <property type="component" value="Chromosome 17"/>
</dbReference>
<keyword evidence="1" id="KW-0472">Membrane</keyword>
<keyword evidence="1" id="KW-1133">Transmembrane helix</keyword>
<evidence type="ECO:0000256" key="1">
    <source>
        <dbReference type="SAM" id="Phobius"/>
    </source>
</evidence>
<organism evidence="2 3">
    <name type="scientific">Lupinus albus</name>
    <name type="common">White lupine</name>
    <name type="synonym">Lupinus termis</name>
    <dbReference type="NCBI Taxonomy" id="3870"/>
    <lineage>
        <taxon>Eukaryota</taxon>
        <taxon>Viridiplantae</taxon>
        <taxon>Streptophyta</taxon>
        <taxon>Embryophyta</taxon>
        <taxon>Tracheophyta</taxon>
        <taxon>Spermatophyta</taxon>
        <taxon>Magnoliopsida</taxon>
        <taxon>eudicotyledons</taxon>
        <taxon>Gunneridae</taxon>
        <taxon>Pentapetalae</taxon>
        <taxon>rosids</taxon>
        <taxon>fabids</taxon>
        <taxon>Fabales</taxon>
        <taxon>Fabaceae</taxon>
        <taxon>Papilionoideae</taxon>
        <taxon>50 kb inversion clade</taxon>
        <taxon>genistoids sensu lato</taxon>
        <taxon>core genistoids</taxon>
        <taxon>Genisteae</taxon>
        <taxon>Lupinus</taxon>
    </lineage>
</organism>
<keyword evidence="1" id="KW-0812">Transmembrane</keyword>
<evidence type="ECO:0000313" key="2">
    <source>
        <dbReference type="EMBL" id="KAE9596139.1"/>
    </source>
</evidence>
<name>A0A6A4P8J5_LUPAL</name>
<dbReference type="AlphaFoldDB" id="A0A6A4P8J5"/>